<dbReference type="eggNOG" id="COG3706">
    <property type="taxonomic scope" value="Bacteria"/>
</dbReference>
<dbReference type="GO" id="GO:1902201">
    <property type="term" value="P:negative regulation of bacterial-type flagellum-dependent cell motility"/>
    <property type="evidence" value="ECO:0007669"/>
    <property type="project" value="TreeGrafter"/>
</dbReference>
<dbReference type="NCBIfam" id="TIGR00254">
    <property type="entry name" value="GGDEF"/>
    <property type="match status" value="1"/>
</dbReference>
<dbReference type="SMART" id="SM00267">
    <property type="entry name" value="GGDEF"/>
    <property type="match status" value="1"/>
</dbReference>
<evidence type="ECO:0000313" key="4">
    <source>
        <dbReference type="EMBL" id="KGE73960.1"/>
    </source>
</evidence>
<organism evidence="4 5">
    <name type="scientific">Spirochaeta lutea</name>
    <dbReference type="NCBI Taxonomy" id="1480694"/>
    <lineage>
        <taxon>Bacteria</taxon>
        <taxon>Pseudomonadati</taxon>
        <taxon>Spirochaetota</taxon>
        <taxon>Spirochaetia</taxon>
        <taxon>Spirochaetales</taxon>
        <taxon>Spirochaetaceae</taxon>
        <taxon>Spirochaeta</taxon>
    </lineage>
</organism>
<dbReference type="EMBL" id="JNUP01000001">
    <property type="protein sequence ID" value="KGE73960.1"/>
    <property type="molecule type" value="Genomic_DNA"/>
</dbReference>
<keyword evidence="5" id="KW-1185">Reference proteome</keyword>
<protein>
    <recommendedName>
        <fullName evidence="1">diguanylate cyclase</fullName>
        <ecNumber evidence="1">2.7.7.65</ecNumber>
    </recommendedName>
</protein>
<dbReference type="CDD" id="cd01949">
    <property type="entry name" value="GGDEF"/>
    <property type="match status" value="1"/>
</dbReference>
<accession>A0A098R1F7</accession>
<comment type="caution">
    <text evidence="4">The sequence shown here is derived from an EMBL/GenBank/DDBJ whole genome shotgun (WGS) entry which is preliminary data.</text>
</comment>
<dbReference type="RefSeq" id="WP_037544467.1">
    <property type="nucleotide sequence ID" value="NZ_JNUP01000001.1"/>
</dbReference>
<feature type="domain" description="GGDEF" evidence="3">
    <location>
        <begin position="232"/>
        <end position="366"/>
    </location>
</feature>
<dbReference type="FunFam" id="3.30.70.270:FF:000001">
    <property type="entry name" value="Diguanylate cyclase domain protein"/>
    <property type="match status" value="1"/>
</dbReference>
<dbReference type="PANTHER" id="PTHR45138:SF9">
    <property type="entry name" value="DIGUANYLATE CYCLASE DGCM-RELATED"/>
    <property type="match status" value="1"/>
</dbReference>
<dbReference type="PANTHER" id="PTHR45138">
    <property type="entry name" value="REGULATORY COMPONENTS OF SENSORY TRANSDUCTION SYSTEM"/>
    <property type="match status" value="1"/>
</dbReference>
<dbReference type="Gene3D" id="3.30.70.270">
    <property type="match status" value="1"/>
</dbReference>
<name>A0A098R1F7_9SPIO</name>
<evidence type="ECO:0000256" key="1">
    <source>
        <dbReference type="ARBA" id="ARBA00012528"/>
    </source>
</evidence>
<dbReference type="PROSITE" id="PS50887">
    <property type="entry name" value="GGDEF"/>
    <property type="match status" value="1"/>
</dbReference>
<evidence type="ECO:0000256" key="2">
    <source>
        <dbReference type="ARBA" id="ARBA00034247"/>
    </source>
</evidence>
<comment type="catalytic activity">
    <reaction evidence="2">
        <text>2 GTP = 3',3'-c-di-GMP + 2 diphosphate</text>
        <dbReference type="Rhea" id="RHEA:24898"/>
        <dbReference type="ChEBI" id="CHEBI:33019"/>
        <dbReference type="ChEBI" id="CHEBI:37565"/>
        <dbReference type="ChEBI" id="CHEBI:58805"/>
        <dbReference type="EC" id="2.7.7.65"/>
    </reaction>
</comment>
<dbReference type="InterPro" id="IPR043128">
    <property type="entry name" value="Rev_trsase/Diguanyl_cyclase"/>
</dbReference>
<dbReference type="InterPro" id="IPR029787">
    <property type="entry name" value="Nucleotide_cyclase"/>
</dbReference>
<proteinExistence type="predicted"/>
<dbReference type="GO" id="GO:0052621">
    <property type="term" value="F:diguanylate cyclase activity"/>
    <property type="evidence" value="ECO:0007669"/>
    <property type="project" value="UniProtKB-EC"/>
</dbReference>
<dbReference type="STRING" id="1480694.DC28_01950"/>
<dbReference type="Pfam" id="PF00990">
    <property type="entry name" value="GGDEF"/>
    <property type="match status" value="1"/>
</dbReference>
<evidence type="ECO:0000259" key="3">
    <source>
        <dbReference type="PROSITE" id="PS50887"/>
    </source>
</evidence>
<sequence>MTNNQSAAKRFSERPEVLQNYPLLQNLGVFDHIEDLKYQIRDLEELLQEASGIFSQKTIDGLMDYIVSCISNKFIPTDLTVVLHDRNTGAKVFSYKNLRKRDTTIVMDSIKPFEDFFLRFPNTIHFDLFEYQFNHPELLEPLKEYHPQIVVPVIGMAGLYGLIIFGPKLLESQYIDEEIGYIDRLMKFTAIAIQNIMNYQNAVTDVKTGLYNHSFFMKRLHEEWSNAERYRSDIGLLILDIDHFKTFNDRYGHLAGDEVIISIAECIRDSVRTGDVVARFGGEEFTVLLLHSDRIKTWNSAERIRRRIQETEVLYRDEILRVTVSIGCATLSYQVPDTMDDFIQNADSALYKAKDLGRNRCIMYGESLLFTALMSESGVGVDC</sequence>
<dbReference type="Proteomes" id="UP000029692">
    <property type="component" value="Unassembled WGS sequence"/>
</dbReference>
<dbReference type="AlphaFoldDB" id="A0A098R1F7"/>
<dbReference type="SUPFAM" id="SSF55073">
    <property type="entry name" value="Nucleotide cyclase"/>
    <property type="match status" value="1"/>
</dbReference>
<dbReference type="InterPro" id="IPR000160">
    <property type="entry name" value="GGDEF_dom"/>
</dbReference>
<reference evidence="4 5" key="1">
    <citation type="submission" date="2014-05" db="EMBL/GenBank/DDBJ databases">
        <title>De novo Genome Sequence of Spirocheata sp.</title>
        <authorList>
            <person name="Shivani Y."/>
            <person name="Subhash Y."/>
            <person name="Tushar L."/>
            <person name="Sasikala C."/>
            <person name="Ramana C.V."/>
        </authorList>
    </citation>
    <scope>NUCLEOTIDE SEQUENCE [LARGE SCALE GENOMIC DNA]</scope>
    <source>
        <strain evidence="4 5">JC230</strain>
    </source>
</reference>
<gene>
    <name evidence="4" type="ORF">DC28_01950</name>
</gene>
<dbReference type="InterPro" id="IPR050469">
    <property type="entry name" value="Diguanylate_Cyclase"/>
</dbReference>
<evidence type="ECO:0000313" key="5">
    <source>
        <dbReference type="Proteomes" id="UP000029692"/>
    </source>
</evidence>
<dbReference type="GO" id="GO:0005886">
    <property type="term" value="C:plasma membrane"/>
    <property type="evidence" value="ECO:0007669"/>
    <property type="project" value="TreeGrafter"/>
</dbReference>
<dbReference type="GO" id="GO:0043709">
    <property type="term" value="P:cell adhesion involved in single-species biofilm formation"/>
    <property type="evidence" value="ECO:0007669"/>
    <property type="project" value="TreeGrafter"/>
</dbReference>
<dbReference type="EC" id="2.7.7.65" evidence="1"/>